<organism evidence="1 2">
    <name type="scientific">Ureibacillus thermosphaericus</name>
    <dbReference type="NCBI Taxonomy" id="51173"/>
    <lineage>
        <taxon>Bacteria</taxon>
        <taxon>Bacillati</taxon>
        <taxon>Bacillota</taxon>
        <taxon>Bacilli</taxon>
        <taxon>Bacillales</taxon>
        <taxon>Caryophanaceae</taxon>
        <taxon>Ureibacillus</taxon>
    </lineage>
</organism>
<dbReference type="Proteomes" id="UP000557217">
    <property type="component" value="Unassembled WGS sequence"/>
</dbReference>
<dbReference type="SUPFAM" id="SSF48371">
    <property type="entry name" value="ARM repeat"/>
    <property type="match status" value="1"/>
</dbReference>
<proteinExistence type="predicted"/>
<dbReference type="EMBL" id="JACHGZ010000003">
    <property type="protein sequence ID" value="MBB5148088.1"/>
    <property type="molecule type" value="Genomic_DNA"/>
</dbReference>
<accession>A0A840PV90</accession>
<evidence type="ECO:0000313" key="1">
    <source>
        <dbReference type="EMBL" id="MBB5148088.1"/>
    </source>
</evidence>
<evidence type="ECO:0008006" key="3">
    <source>
        <dbReference type="Google" id="ProtNLM"/>
    </source>
</evidence>
<evidence type="ECO:0000313" key="2">
    <source>
        <dbReference type="Proteomes" id="UP000557217"/>
    </source>
</evidence>
<keyword evidence="2" id="KW-1185">Reference proteome</keyword>
<sequence>MRRQNKLKQQFIIMISEKQNLLLEEQYFDRQHIEVLKNQLVNLNKLISFEKALAHFEENEQLPIYLSQLEPVIKSLVIEYQQKDQMEQAYLAKFIATYAAKGKWHHPFIYKTLVAYLENATIYLRENILLATYQQPDSKWIISVFRYLTDNQLFHHPKLIQDGLLNYPYDYDSLIDELWEKRDTFHQPIVLGLIGYITYKSDRYKEVFYQLLQENQLDLEEKIRLIRYFRRHYYEKAESLLLDLANDKQDEIRIVAVNALSKYHSERVISTLKRALTDSNFYVRRNASQSLLEMGVSESELLDVLHGHDRYAKEMLRYHLQLEGRIFK</sequence>
<comment type="caution">
    <text evidence="1">The sequence shown here is derived from an EMBL/GenBank/DDBJ whole genome shotgun (WGS) entry which is preliminary data.</text>
</comment>
<dbReference type="InterPro" id="IPR016024">
    <property type="entry name" value="ARM-type_fold"/>
</dbReference>
<dbReference type="InterPro" id="IPR011989">
    <property type="entry name" value="ARM-like"/>
</dbReference>
<dbReference type="Pfam" id="PF13646">
    <property type="entry name" value="HEAT_2"/>
    <property type="match status" value="1"/>
</dbReference>
<dbReference type="AlphaFoldDB" id="A0A840PV90"/>
<name>A0A840PV90_URETH</name>
<gene>
    <name evidence="1" type="ORF">HNR36_000471</name>
</gene>
<protein>
    <recommendedName>
        <fullName evidence="3">HEAT repeat domain-containing protein</fullName>
    </recommendedName>
</protein>
<dbReference type="Gene3D" id="1.25.10.10">
    <property type="entry name" value="Leucine-rich Repeat Variant"/>
    <property type="match status" value="1"/>
</dbReference>
<reference evidence="1 2" key="1">
    <citation type="submission" date="2020-08" db="EMBL/GenBank/DDBJ databases">
        <title>Genomic Encyclopedia of Type Strains, Phase IV (KMG-IV): sequencing the most valuable type-strain genomes for metagenomic binning, comparative biology and taxonomic classification.</title>
        <authorList>
            <person name="Goeker M."/>
        </authorList>
    </citation>
    <scope>NUCLEOTIDE SEQUENCE [LARGE SCALE GENOMIC DNA]</scope>
    <source>
        <strain evidence="1 2">DSM 10633</strain>
    </source>
</reference>